<keyword evidence="2" id="KW-0808">Transferase</keyword>
<comment type="caution">
    <text evidence="3">The sequence shown here is derived from an EMBL/GenBank/DDBJ whole genome shotgun (WGS) entry which is preliminary data.</text>
</comment>
<evidence type="ECO:0000256" key="1">
    <source>
        <dbReference type="ARBA" id="ARBA00009995"/>
    </source>
</evidence>
<protein>
    <submittedName>
        <fullName evidence="3">Uncharacterized protein</fullName>
    </submittedName>
</protein>
<dbReference type="EMBL" id="JASCZI010271961">
    <property type="protein sequence ID" value="MED6218433.1"/>
    <property type="molecule type" value="Genomic_DNA"/>
</dbReference>
<accession>A0ABU6ZAY9</accession>
<comment type="similarity">
    <text evidence="1">Belongs to the UDP-glycosyltransferase family.</text>
</comment>
<name>A0ABU6ZAY9_9FABA</name>
<sequence length="461" mass="51187">MSVQTTVLVLPSPAQGHVNPFMILSQKLVEYGCNIIFVNTEFIHNKVVSSMGNQESGVTGGSPIKLVSMPDGLGADADRNNFVEVSVSILKNMPAMVEKLIEDVRLKDRVIVSCIVADFFMAWGLEIASKIGIKGVLFCPAPASLIALHCSIPRLIDDGIIDSKGLPITQKAFQLSPNFPAMDAGSIWWANGVDSIFGIEIFNLLVDCMKILELTECWLCNSTPDLEPEALSFVPKLLPIGPLLRSYDHDQGVSTQRSLGQFWEEDLSCINWLDQQPLGSVIYVAFGSFTDFDNKQFTELALGLELTNRPFLWVVRQDSDCNKTVPLPNEFKGNQGKIVKWAPQQQVLSHPAIACFVSHCGWNSTIEGLSNGVPFLCWPYFADQFLNKTYICDQLKVGLGFDSDENGLISREEIKVKVDKVLSDEKIRSKARVLKEKLLNNIKVGGRSSQNLNKFINWLKE</sequence>
<organism evidence="3 4">
    <name type="scientific">Stylosanthes scabra</name>
    <dbReference type="NCBI Taxonomy" id="79078"/>
    <lineage>
        <taxon>Eukaryota</taxon>
        <taxon>Viridiplantae</taxon>
        <taxon>Streptophyta</taxon>
        <taxon>Embryophyta</taxon>
        <taxon>Tracheophyta</taxon>
        <taxon>Spermatophyta</taxon>
        <taxon>Magnoliopsida</taxon>
        <taxon>eudicotyledons</taxon>
        <taxon>Gunneridae</taxon>
        <taxon>Pentapetalae</taxon>
        <taxon>rosids</taxon>
        <taxon>fabids</taxon>
        <taxon>Fabales</taxon>
        <taxon>Fabaceae</taxon>
        <taxon>Papilionoideae</taxon>
        <taxon>50 kb inversion clade</taxon>
        <taxon>dalbergioids sensu lato</taxon>
        <taxon>Dalbergieae</taxon>
        <taxon>Pterocarpus clade</taxon>
        <taxon>Stylosanthes</taxon>
    </lineage>
</organism>
<reference evidence="3 4" key="1">
    <citation type="journal article" date="2023" name="Plants (Basel)">
        <title>Bridging the Gap: Combining Genomics and Transcriptomics Approaches to Understand Stylosanthes scabra, an Orphan Legume from the Brazilian Caatinga.</title>
        <authorList>
            <person name="Ferreira-Neto J.R.C."/>
            <person name="da Silva M.D."/>
            <person name="Binneck E."/>
            <person name="de Melo N.F."/>
            <person name="da Silva R.H."/>
            <person name="de Melo A.L.T.M."/>
            <person name="Pandolfi V."/>
            <person name="Bustamante F.O."/>
            <person name="Brasileiro-Vidal A.C."/>
            <person name="Benko-Iseppon A.M."/>
        </authorList>
    </citation>
    <scope>NUCLEOTIDE SEQUENCE [LARGE SCALE GENOMIC DNA]</scope>
    <source>
        <tissue evidence="3">Leaves</tissue>
    </source>
</reference>
<proteinExistence type="inferred from homology"/>
<keyword evidence="4" id="KW-1185">Reference proteome</keyword>
<dbReference type="CDD" id="cd03784">
    <property type="entry name" value="GT1_Gtf-like"/>
    <property type="match status" value="1"/>
</dbReference>
<dbReference type="Gene3D" id="3.40.50.2000">
    <property type="entry name" value="Glycogen Phosphorylase B"/>
    <property type="match status" value="2"/>
</dbReference>
<dbReference type="PROSITE" id="PS00018">
    <property type="entry name" value="EF_HAND_1"/>
    <property type="match status" value="1"/>
</dbReference>
<dbReference type="Pfam" id="PF00201">
    <property type="entry name" value="UDPGT"/>
    <property type="match status" value="1"/>
</dbReference>
<dbReference type="InterPro" id="IPR002213">
    <property type="entry name" value="UDP_glucos_trans"/>
</dbReference>
<dbReference type="PANTHER" id="PTHR11926">
    <property type="entry name" value="GLUCOSYL/GLUCURONOSYL TRANSFERASES"/>
    <property type="match status" value="1"/>
</dbReference>
<gene>
    <name evidence="3" type="ORF">PIB30_026658</name>
</gene>
<dbReference type="InterPro" id="IPR018247">
    <property type="entry name" value="EF_Hand_1_Ca_BS"/>
</dbReference>
<evidence type="ECO:0000256" key="2">
    <source>
        <dbReference type="ARBA" id="ARBA00022679"/>
    </source>
</evidence>
<evidence type="ECO:0000313" key="3">
    <source>
        <dbReference type="EMBL" id="MED6218433.1"/>
    </source>
</evidence>
<dbReference type="PANTHER" id="PTHR11926:SF1530">
    <property type="entry name" value="EF-HAND DOMAIN-CONTAINING PROTEIN"/>
    <property type="match status" value="1"/>
</dbReference>
<dbReference type="Proteomes" id="UP001341840">
    <property type="component" value="Unassembled WGS sequence"/>
</dbReference>
<dbReference type="SUPFAM" id="SSF53756">
    <property type="entry name" value="UDP-Glycosyltransferase/glycogen phosphorylase"/>
    <property type="match status" value="1"/>
</dbReference>
<evidence type="ECO:0000313" key="4">
    <source>
        <dbReference type="Proteomes" id="UP001341840"/>
    </source>
</evidence>